<evidence type="ECO:0000313" key="3">
    <source>
        <dbReference type="Proteomes" id="UP001055804"/>
    </source>
</evidence>
<dbReference type="Gene3D" id="3.10.180.10">
    <property type="entry name" value="2,3-Dihydroxybiphenyl 1,2-Dioxygenase, domain 1"/>
    <property type="match status" value="1"/>
</dbReference>
<accession>A0A9J6PHX0</accession>
<dbReference type="Proteomes" id="UP001055804">
    <property type="component" value="Unassembled WGS sequence"/>
</dbReference>
<dbReference type="PANTHER" id="PTHR40265">
    <property type="entry name" value="BLL2707 PROTEIN"/>
    <property type="match status" value="1"/>
</dbReference>
<dbReference type="InterPro" id="IPR029068">
    <property type="entry name" value="Glyas_Bleomycin-R_OHBP_Dase"/>
</dbReference>
<dbReference type="PANTHER" id="PTHR40265:SF1">
    <property type="entry name" value="GLYOXALASE-LIKE DOMAIN-CONTAINING PROTEIN"/>
    <property type="match status" value="1"/>
</dbReference>
<sequence>MTPQIDHIVLATRDLNGAAERFAAMGFTCAPRGVHGWGTSNHVIQFADESFIELLEVDRPHLIAEPDTAADPPEFSFGAFNRDFLERREGMSMLVLKGKDADADRARWKAAGLQPHAPFSFERAAKTPDGREGTVGFELAFATDPGMPEAAFFSCRHKAPELFFQPGYQAHANGAGGIAGVVMVADEPAETAEFFKGLMGAEAIARHADGHLSVHMGPHRLRVVTPRAFADLFPGERPAGQGPRFAALEVRAASLGVVENTLRAARIDLVHTSGGMFVPASAAFGLTLAFRDAK</sequence>
<name>A0A9J6PHX0_9PROT</name>
<evidence type="ECO:0000259" key="1">
    <source>
        <dbReference type="Pfam" id="PF13468"/>
    </source>
</evidence>
<evidence type="ECO:0000313" key="2">
    <source>
        <dbReference type="EMBL" id="MCP1337403.1"/>
    </source>
</evidence>
<dbReference type="SUPFAM" id="SSF54593">
    <property type="entry name" value="Glyoxalase/Bleomycin resistance protein/Dihydroxybiphenyl dioxygenase"/>
    <property type="match status" value="1"/>
</dbReference>
<proteinExistence type="predicted"/>
<reference evidence="2" key="1">
    <citation type="submission" date="2022-06" db="EMBL/GenBank/DDBJ databases">
        <title>Isolation and Genomics of Futiania mangrovii gen. nov., sp. nov., a Rare and Metabolically-versatile member in the Class Alphaproteobacteria.</title>
        <authorList>
            <person name="Liu L."/>
            <person name="Huang W.-C."/>
            <person name="Pan J."/>
            <person name="Li J."/>
            <person name="Huang Y."/>
            <person name="Du H."/>
            <person name="Liu Y."/>
            <person name="Li M."/>
        </authorList>
    </citation>
    <scope>NUCLEOTIDE SEQUENCE</scope>
    <source>
        <strain evidence="2">FT118</strain>
    </source>
</reference>
<protein>
    <submittedName>
        <fullName evidence="2">VOC family protein</fullName>
    </submittedName>
</protein>
<keyword evidence="3" id="KW-1185">Reference proteome</keyword>
<comment type="caution">
    <text evidence="2">The sequence shown here is derived from an EMBL/GenBank/DDBJ whole genome shotgun (WGS) entry which is preliminary data.</text>
</comment>
<organism evidence="2 3">
    <name type="scientific">Futiania mangrovi</name>
    <dbReference type="NCBI Taxonomy" id="2959716"/>
    <lineage>
        <taxon>Bacteria</taxon>
        <taxon>Pseudomonadati</taxon>
        <taxon>Pseudomonadota</taxon>
        <taxon>Alphaproteobacteria</taxon>
        <taxon>Futianiales</taxon>
        <taxon>Futianiaceae</taxon>
        <taxon>Futiania</taxon>
    </lineage>
</organism>
<gene>
    <name evidence="2" type="ORF">NJQ99_13355</name>
</gene>
<dbReference type="AlphaFoldDB" id="A0A9J6PHX0"/>
<dbReference type="InterPro" id="IPR025870">
    <property type="entry name" value="Glyoxalase-like_dom"/>
</dbReference>
<dbReference type="RefSeq" id="WP_269333370.1">
    <property type="nucleotide sequence ID" value="NZ_JAMZFT010000003.1"/>
</dbReference>
<dbReference type="Pfam" id="PF13468">
    <property type="entry name" value="Glyoxalase_3"/>
    <property type="match status" value="1"/>
</dbReference>
<feature type="domain" description="Glyoxalase-like" evidence="1">
    <location>
        <begin position="5"/>
        <end position="197"/>
    </location>
</feature>
<dbReference type="EMBL" id="JAMZFT010000003">
    <property type="protein sequence ID" value="MCP1337403.1"/>
    <property type="molecule type" value="Genomic_DNA"/>
</dbReference>